<gene>
    <name evidence="2" type="ORF">B9Z65_3844</name>
</gene>
<evidence type="ECO:0000256" key="1">
    <source>
        <dbReference type="SAM" id="SignalP"/>
    </source>
</evidence>
<dbReference type="AlphaFoldDB" id="A0A2P8A2U3"/>
<keyword evidence="1" id="KW-0732">Signal</keyword>
<keyword evidence="3" id="KW-1185">Reference proteome</keyword>
<comment type="caution">
    <text evidence="2">The sequence shown here is derived from an EMBL/GenBank/DDBJ whole genome shotgun (WGS) entry which is preliminary data.</text>
</comment>
<proteinExistence type="predicted"/>
<dbReference type="OrthoDB" id="3916890at2759"/>
<evidence type="ECO:0000313" key="3">
    <source>
        <dbReference type="Proteomes" id="UP000243723"/>
    </source>
</evidence>
<dbReference type="Proteomes" id="UP000243723">
    <property type="component" value="Unassembled WGS sequence"/>
</dbReference>
<reference evidence="2 3" key="1">
    <citation type="submission" date="2017-05" db="EMBL/GenBank/DDBJ databases">
        <title>Draft genome sequence of Elsinoe australis.</title>
        <authorList>
            <person name="Cheng Q."/>
        </authorList>
    </citation>
    <scope>NUCLEOTIDE SEQUENCE [LARGE SCALE GENOMIC DNA]</scope>
    <source>
        <strain evidence="2 3">NL1</strain>
    </source>
</reference>
<name>A0A2P8A2U3_9PEZI</name>
<evidence type="ECO:0000313" key="2">
    <source>
        <dbReference type="EMBL" id="PSK54755.1"/>
    </source>
</evidence>
<feature type="signal peptide" evidence="1">
    <location>
        <begin position="1"/>
        <end position="16"/>
    </location>
</feature>
<protein>
    <submittedName>
        <fullName evidence="2">Uncharacterized protein</fullName>
    </submittedName>
</protein>
<dbReference type="EMBL" id="NHZQ01000072">
    <property type="protein sequence ID" value="PSK54755.1"/>
    <property type="molecule type" value="Genomic_DNA"/>
</dbReference>
<feature type="chain" id="PRO_5015150183" evidence="1">
    <location>
        <begin position="17"/>
        <end position="248"/>
    </location>
</feature>
<organism evidence="2 3">
    <name type="scientific">Elsinoe australis</name>
    <dbReference type="NCBI Taxonomy" id="40998"/>
    <lineage>
        <taxon>Eukaryota</taxon>
        <taxon>Fungi</taxon>
        <taxon>Dikarya</taxon>
        <taxon>Ascomycota</taxon>
        <taxon>Pezizomycotina</taxon>
        <taxon>Dothideomycetes</taxon>
        <taxon>Dothideomycetidae</taxon>
        <taxon>Myriangiales</taxon>
        <taxon>Elsinoaceae</taxon>
        <taxon>Elsinoe</taxon>
    </lineage>
</organism>
<accession>A0A2P8A2U3</accession>
<sequence length="248" mass="24977">MHALAIPLLFAVGAIAQAPADPSADVITISGISPAGAEGSFRAEVLETGENYTSYSVNCTGNADYCAQGSFVISTDPSGYTLTTDSDGNGSLDRDSECYTDGSVANCDVFGYDDNDSATSTSTESRSGTITLTLVPATTTIGDNPTTTRTTDVQITSTLQSTVTVPATTTPPPYASAPGLNSSSIVISAPVLTTGSNMTSPTIVRPSAPAAYTGAASSMRVVGATSERRVLGAVGSACVAVAALAFML</sequence>